<dbReference type="PRINTS" id="PR00969">
    <property type="entry name" value="CHAPERONPILI"/>
</dbReference>
<keyword evidence="5 7" id="KW-0143">Chaperone</keyword>
<evidence type="ECO:0000256" key="2">
    <source>
        <dbReference type="ARBA" id="ARBA00007399"/>
    </source>
</evidence>
<evidence type="ECO:0000256" key="3">
    <source>
        <dbReference type="ARBA" id="ARBA00022729"/>
    </source>
</evidence>
<dbReference type="Gene3D" id="2.60.40.10">
    <property type="entry name" value="Immunoglobulins"/>
    <property type="match status" value="2"/>
</dbReference>
<evidence type="ECO:0000256" key="8">
    <source>
        <dbReference type="SAM" id="SignalP"/>
    </source>
</evidence>
<organism evidence="11">
    <name type="scientific">Salmonella enterica subsp. enterica serovar Glostrup</name>
    <dbReference type="NCBI Taxonomy" id="1151180"/>
    <lineage>
        <taxon>Bacteria</taxon>
        <taxon>Pseudomonadati</taxon>
        <taxon>Pseudomonadota</taxon>
        <taxon>Gammaproteobacteria</taxon>
        <taxon>Enterobacterales</taxon>
        <taxon>Enterobacteriaceae</taxon>
        <taxon>Salmonella</taxon>
    </lineage>
</organism>
<gene>
    <name evidence="11" type="ORF">FPD99_19585</name>
</gene>
<dbReference type="InterPro" id="IPR050643">
    <property type="entry name" value="Periplasmic_pilus_chap"/>
</dbReference>
<accession>A0A5H5B7A8</accession>
<evidence type="ECO:0000259" key="10">
    <source>
        <dbReference type="Pfam" id="PF02753"/>
    </source>
</evidence>
<dbReference type="InterPro" id="IPR001829">
    <property type="entry name" value="Pili_assmbl_chaperone_bac"/>
</dbReference>
<protein>
    <submittedName>
        <fullName evidence="11">Fimbria/pilus periplasmic chaperone</fullName>
    </submittedName>
</protein>
<comment type="similarity">
    <text evidence="2 7">Belongs to the periplasmic pilus chaperone family.</text>
</comment>
<dbReference type="InterPro" id="IPR016148">
    <property type="entry name" value="Pili_assmbl_chaperone_C"/>
</dbReference>
<keyword evidence="6" id="KW-0393">Immunoglobulin domain</keyword>
<dbReference type="InterPro" id="IPR018046">
    <property type="entry name" value="Pili_assmbl_chaperone_CS"/>
</dbReference>
<evidence type="ECO:0000256" key="5">
    <source>
        <dbReference type="ARBA" id="ARBA00023186"/>
    </source>
</evidence>
<feature type="domain" description="Pili assembly chaperone C-terminal" evidence="10">
    <location>
        <begin position="187"/>
        <end position="243"/>
    </location>
</feature>
<proteinExistence type="inferred from homology"/>
<feature type="domain" description="Pili assembly chaperone N-terminal" evidence="9">
    <location>
        <begin position="37"/>
        <end position="164"/>
    </location>
</feature>
<dbReference type="SUPFAM" id="SSF49354">
    <property type="entry name" value="PapD-like"/>
    <property type="match status" value="1"/>
</dbReference>
<dbReference type="InterPro" id="IPR013783">
    <property type="entry name" value="Ig-like_fold"/>
</dbReference>
<dbReference type="InterPro" id="IPR008962">
    <property type="entry name" value="PapD-like_sf"/>
</dbReference>
<evidence type="ECO:0000256" key="7">
    <source>
        <dbReference type="RuleBase" id="RU003918"/>
    </source>
</evidence>
<dbReference type="InterPro" id="IPR036316">
    <property type="entry name" value="Pili_assmbl_chap_C_dom_sf"/>
</dbReference>
<keyword evidence="3 8" id="KW-0732">Signal</keyword>
<dbReference type="Pfam" id="PF00345">
    <property type="entry name" value="PapD_N"/>
    <property type="match status" value="1"/>
</dbReference>
<dbReference type="Pfam" id="PF02753">
    <property type="entry name" value="PapD_C"/>
    <property type="match status" value="1"/>
</dbReference>
<reference evidence="11" key="1">
    <citation type="submission" date="2019-07" db="EMBL/GenBank/DDBJ databases">
        <authorList>
            <person name="Ashton P.M."/>
            <person name="Dallman T."/>
            <person name="Nair S."/>
            <person name="De Pinna E."/>
            <person name="Peters T."/>
            <person name="Grant K."/>
        </authorList>
    </citation>
    <scope>NUCLEOTIDE SEQUENCE</scope>
    <source>
        <strain evidence="11">773673</strain>
    </source>
</reference>
<name>A0A5H5B7A8_SALET</name>
<dbReference type="GO" id="GO:0030288">
    <property type="term" value="C:outer membrane-bounded periplasmic space"/>
    <property type="evidence" value="ECO:0007669"/>
    <property type="project" value="InterPro"/>
</dbReference>
<evidence type="ECO:0000259" key="9">
    <source>
        <dbReference type="Pfam" id="PF00345"/>
    </source>
</evidence>
<keyword evidence="4" id="KW-0574">Periplasm</keyword>
<dbReference type="SUPFAM" id="SSF49584">
    <property type="entry name" value="Periplasmic chaperone C-domain"/>
    <property type="match status" value="1"/>
</dbReference>
<feature type="signal peptide" evidence="8">
    <location>
        <begin position="1"/>
        <end position="26"/>
    </location>
</feature>
<sequence>MNQLTVSRRLIVAAAFYLPFSVSALAATHTQTHPFAVKLSASRVIYNPDSNGGASLGVSNKQDYPILVQSVVMDASRKKHGQFIVTPPLFRLDANQDSRVRIISIGGHFPKDRESLNWVCVRGIPPKGDDLWAGDVKKKTSDVNLNIEVSVNSCIKLLIRPSTITGGVESAAHKVTWKLQGNHLTAHNPTPYYINISTVQVGRAMATGDTYVAPFSDGTYTVNGKAVSGDINWKMVTDYGSEQDMKSVATH</sequence>
<evidence type="ECO:0000256" key="1">
    <source>
        <dbReference type="ARBA" id="ARBA00004418"/>
    </source>
</evidence>
<comment type="subcellular location">
    <subcellularLocation>
        <location evidence="1 7">Periplasm</location>
    </subcellularLocation>
</comment>
<comment type="caution">
    <text evidence="11">The sequence shown here is derived from an EMBL/GenBank/DDBJ whole genome shotgun (WGS) entry which is preliminary data.</text>
</comment>
<evidence type="ECO:0000313" key="11">
    <source>
        <dbReference type="EMBL" id="ECH0896164.1"/>
    </source>
</evidence>
<evidence type="ECO:0000256" key="4">
    <source>
        <dbReference type="ARBA" id="ARBA00022764"/>
    </source>
</evidence>
<dbReference type="PANTHER" id="PTHR30251">
    <property type="entry name" value="PILUS ASSEMBLY CHAPERONE"/>
    <property type="match status" value="1"/>
</dbReference>
<evidence type="ECO:0000256" key="6">
    <source>
        <dbReference type="ARBA" id="ARBA00023319"/>
    </source>
</evidence>
<dbReference type="EMBL" id="AAIQMM010000016">
    <property type="protein sequence ID" value="ECH0896164.1"/>
    <property type="molecule type" value="Genomic_DNA"/>
</dbReference>
<dbReference type="GO" id="GO:0071555">
    <property type="term" value="P:cell wall organization"/>
    <property type="evidence" value="ECO:0007669"/>
    <property type="project" value="InterPro"/>
</dbReference>
<feature type="chain" id="PRO_5030120725" evidence="8">
    <location>
        <begin position="27"/>
        <end position="251"/>
    </location>
</feature>
<dbReference type="InterPro" id="IPR016147">
    <property type="entry name" value="Pili_assmbl_chaperone_N"/>
</dbReference>
<dbReference type="PROSITE" id="PS00635">
    <property type="entry name" value="PILI_CHAPERONE"/>
    <property type="match status" value="1"/>
</dbReference>
<dbReference type="PANTHER" id="PTHR30251:SF9">
    <property type="entry name" value="CHAPERONE PROTEIN CAF1M"/>
    <property type="match status" value="1"/>
</dbReference>
<dbReference type="AlphaFoldDB" id="A0A5H5B7A8"/>